<keyword evidence="2" id="KW-1185">Reference proteome</keyword>
<dbReference type="Proteomes" id="UP000252081">
    <property type="component" value="Unassembled WGS sequence"/>
</dbReference>
<dbReference type="EMBL" id="QNQU01000007">
    <property type="protein sequence ID" value="RBQ07854.1"/>
    <property type="molecule type" value="Genomic_DNA"/>
</dbReference>
<evidence type="ECO:0000313" key="2">
    <source>
        <dbReference type="Proteomes" id="UP000252081"/>
    </source>
</evidence>
<gene>
    <name evidence="1" type="ORF">DRW42_09625</name>
</gene>
<proteinExistence type="predicted"/>
<name>A0A366L3H0_9SPHI</name>
<evidence type="ECO:0000313" key="1">
    <source>
        <dbReference type="EMBL" id="RBQ07854.1"/>
    </source>
</evidence>
<organism evidence="1 2">
    <name type="scientific">Pedobacter miscanthi</name>
    <dbReference type="NCBI Taxonomy" id="2259170"/>
    <lineage>
        <taxon>Bacteria</taxon>
        <taxon>Pseudomonadati</taxon>
        <taxon>Bacteroidota</taxon>
        <taxon>Sphingobacteriia</taxon>
        <taxon>Sphingobacteriales</taxon>
        <taxon>Sphingobacteriaceae</taxon>
        <taxon>Pedobacter</taxon>
    </lineage>
</organism>
<protein>
    <submittedName>
        <fullName evidence="1">Uncharacterized protein</fullName>
    </submittedName>
</protein>
<comment type="caution">
    <text evidence="1">The sequence shown here is derived from an EMBL/GenBank/DDBJ whole genome shotgun (WGS) entry which is preliminary data.</text>
</comment>
<dbReference type="AlphaFoldDB" id="A0A366L3H0"/>
<sequence>MLMNLIKEQNFGACSCTAFPQGNDDRCALSKNLKNVALFGYRQPDVVIGERIPIQMGKKTKPFYLLAALSAYQRSFSVNVSVFDHGQDKHS</sequence>
<accession>A0A366L3H0</accession>
<reference evidence="1 2" key="1">
    <citation type="submission" date="2018-07" db="EMBL/GenBank/DDBJ databases">
        <title>A draft genome of a endophytic bacteria, a new species of Pedobacter.</title>
        <authorList>
            <person name="Zhang Z.D."/>
            <person name="Chen Z.J."/>
        </authorList>
    </citation>
    <scope>NUCLEOTIDE SEQUENCE [LARGE SCALE GENOMIC DNA]</scope>
    <source>
        <strain evidence="1 2">RS10</strain>
    </source>
</reference>